<feature type="region of interest" description="Disordered" evidence="1">
    <location>
        <begin position="827"/>
        <end position="854"/>
    </location>
</feature>
<evidence type="ECO:0000259" key="3">
    <source>
        <dbReference type="Pfam" id="PF13966"/>
    </source>
</evidence>
<keyword evidence="2" id="KW-1133">Transmembrane helix</keyword>
<evidence type="ECO:0000313" key="5">
    <source>
        <dbReference type="EMBL" id="GJT07532.1"/>
    </source>
</evidence>
<keyword evidence="2" id="KW-0472">Membrane</keyword>
<evidence type="ECO:0000256" key="2">
    <source>
        <dbReference type="SAM" id="Phobius"/>
    </source>
</evidence>
<reference evidence="5" key="1">
    <citation type="journal article" date="2022" name="Int. J. Mol. Sci.">
        <title>Draft Genome of Tanacetum Coccineum: Genomic Comparison of Closely Related Tanacetum-Family Plants.</title>
        <authorList>
            <person name="Yamashiro T."/>
            <person name="Shiraishi A."/>
            <person name="Nakayama K."/>
            <person name="Satake H."/>
        </authorList>
    </citation>
    <scope>NUCLEOTIDE SEQUENCE</scope>
</reference>
<dbReference type="InterPro" id="IPR026960">
    <property type="entry name" value="RVT-Znf"/>
</dbReference>
<gene>
    <name evidence="5" type="ORF">Tco_0841994</name>
</gene>
<evidence type="ECO:0000256" key="1">
    <source>
        <dbReference type="SAM" id="MobiDB-lite"/>
    </source>
</evidence>
<evidence type="ECO:0000259" key="4">
    <source>
        <dbReference type="Pfam" id="PF25597"/>
    </source>
</evidence>
<dbReference type="PANTHER" id="PTHR33116">
    <property type="entry name" value="REVERSE TRANSCRIPTASE ZINC-BINDING DOMAIN-CONTAINING PROTEIN-RELATED-RELATED"/>
    <property type="match status" value="1"/>
</dbReference>
<proteinExistence type="predicted"/>
<name>A0ABQ5B087_9ASTR</name>
<keyword evidence="2" id="KW-0812">Transmembrane</keyword>
<feature type="transmembrane region" description="Helical" evidence="2">
    <location>
        <begin position="1361"/>
        <end position="1382"/>
    </location>
</feature>
<comment type="caution">
    <text evidence="5">The sequence shown here is derived from an EMBL/GenBank/DDBJ whole genome shotgun (WGS) entry which is preliminary data.</text>
</comment>
<dbReference type="EMBL" id="BQNB010012758">
    <property type="protein sequence ID" value="GJT07532.1"/>
    <property type="molecule type" value="Genomic_DNA"/>
</dbReference>
<feature type="region of interest" description="Disordered" evidence="1">
    <location>
        <begin position="258"/>
        <end position="277"/>
    </location>
</feature>
<organism evidence="5 6">
    <name type="scientific">Tanacetum coccineum</name>
    <dbReference type="NCBI Taxonomy" id="301880"/>
    <lineage>
        <taxon>Eukaryota</taxon>
        <taxon>Viridiplantae</taxon>
        <taxon>Streptophyta</taxon>
        <taxon>Embryophyta</taxon>
        <taxon>Tracheophyta</taxon>
        <taxon>Spermatophyta</taxon>
        <taxon>Magnoliopsida</taxon>
        <taxon>eudicotyledons</taxon>
        <taxon>Gunneridae</taxon>
        <taxon>Pentapetalae</taxon>
        <taxon>asterids</taxon>
        <taxon>campanulids</taxon>
        <taxon>Asterales</taxon>
        <taxon>Asteraceae</taxon>
        <taxon>Asteroideae</taxon>
        <taxon>Anthemideae</taxon>
        <taxon>Anthemidinae</taxon>
        <taxon>Tanacetum</taxon>
    </lineage>
</organism>
<feature type="domain" description="Reverse transcriptase zinc-binding" evidence="3">
    <location>
        <begin position="1310"/>
        <end position="1358"/>
    </location>
</feature>
<feature type="compositionally biased region" description="Polar residues" evidence="1">
    <location>
        <begin position="827"/>
        <end position="843"/>
    </location>
</feature>
<dbReference type="Pfam" id="PF13966">
    <property type="entry name" value="zf-RVT"/>
    <property type="match status" value="1"/>
</dbReference>
<reference evidence="5" key="2">
    <citation type="submission" date="2022-01" db="EMBL/GenBank/DDBJ databases">
        <authorList>
            <person name="Yamashiro T."/>
            <person name="Shiraishi A."/>
            <person name="Satake H."/>
            <person name="Nakayama K."/>
        </authorList>
    </citation>
    <scope>NUCLEOTIDE SEQUENCE</scope>
</reference>
<evidence type="ECO:0000313" key="6">
    <source>
        <dbReference type="Proteomes" id="UP001151760"/>
    </source>
</evidence>
<keyword evidence="6" id="KW-1185">Reference proteome</keyword>
<dbReference type="InterPro" id="IPR057670">
    <property type="entry name" value="SH3_retrovirus"/>
</dbReference>
<sequence length="1444" mass="162799">MQKCNPCKTPVDIESKLCLDGEPVSDPTLYRSLAGALQYLTFTRPYLSYVVQQLHISSTAQLTVYTDADWAGCPVTRRSTSEYRGVVNIVAETAWLRNLLLELHAPLSTAVLCSKSLKVCVDRDRFLEGAERLFSAWATRFNDNDKNQTRRTVKKLRTDNVLEFCNREFEQLCIESGIARHLTVWIAQDLLGGSDICVAYAHVKQGKLKPRAVKCVRFGYLKGVKGYILYRLDDESPKIVTSRNVVFNESFMYKDTLKDSGADQEDGDDEEAGDRETDQTPDLIDYQLVVTCEDSSKLKTAMKEEMDSLRKNKTWELVDHPGRQKLGSFKWLFKIKEGIKGVQKPRYNARLVARGFTQKADYELVQLDVKTTFLHGNLEEVIYIRQPPGYERGNKEFDMKELGKAKKILGMEIVKDRSRKILRVSQSGYIFKILNNFRIDDRKSVQVSLSGHFKLSLKDCPVKDCDVERMNVGLVYGTNHGNHVDITGFVESDYTKDPDKGRVSFSSILFSTMEGNGSKVLNDSNADRVNALRAKMQSSQEAIRGIQQHNATRVPSNPSSFVEDEAFSGLTEGDQVRVLTMAGRSSKITRDSTTSFGGGFTNPTSFSGLHTSPSMESSFLGFDRVSKVLTLEHDLSSVEHGFSSKDALWKDTLLFSTTKPLESVWSAIDINANPTTYAGAAGAGTKDQTKFQSNFRSQSSTMTDKVFDGVNTSIPRKVVEKVKLHDVPIQVFKEDGISLIATYLGKPIISDTDLKESITIGLPDLDGESCPKKVVATLVVNQTNDGFQTVVNKKRNNKGKSAGNTIPKGVPVAKGFQVRKEFNYQPKATSVGTNGGSTRSQASFKAGSSKDNNKGASLAKKVTLNDMQHEKDVVDTGSHIIFGWNDDLVDVMIMAQTKQVMHVQEGFREIVVSVWSVNVEGFAMYRVVKRLKGLESLFRKLLHDHGNLHERIMSSLLAFKEAQLDEERFLKQKAKVEWLKAGDLNTAYFHRIVKSKCARNRIEMVCDASNIFYDGNQVPGAFLAHYDKFLGTKGVTNPLDGHDLFIRVLDTTKAYYIVRNVTNDEKARDVVGGDIICAIWDFFSFGKLLKELNHTIIALIPKVTTPARDIISINQSAFVSGRRISNNILLTQELMKNYHRRHGPPRCAFKVDIQKAFDTMDWKFLETILVVIMDALEEFEQVLGLVPSIPKSIAFFCNVPNATKASILKSIPFAEGGVVSGMFLVKGMLVGMAWADVYPLKDMLSNRDIARSVFSLDDSVSNLIFDGVWRWPPDWLSRFPSIAQLQVLFVLDDMDNVILWRDRDGVLRPFSVACIWDMIWSRADMVHWYDIVWFPHCIPRHALHVWLVFQQKLKTQDRPRVLFLGMCGLRIVVAATSYYIWLERNGRLFKKKSSTPGQIVDVIFSTVRLKLVTFKFKKMSTRPRLLLDQWKIPSYCIVYDGSSR</sequence>
<feature type="domain" description="Retroviral polymerase SH3-like" evidence="4">
    <location>
        <begin position="197"/>
        <end position="257"/>
    </location>
</feature>
<dbReference type="PANTHER" id="PTHR33116:SF76">
    <property type="entry name" value="DUF4283 DOMAIN-CONTAINING PROTEIN"/>
    <property type="match status" value="1"/>
</dbReference>
<protein>
    <submittedName>
        <fullName evidence="5">Retrotransposon protein, putative, ty1-copia subclass</fullName>
    </submittedName>
</protein>
<accession>A0ABQ5B087</accession>
<dbReference type="Pfam" id="PF25597">
    <property type="entry name" value="SH3_retrovirus"/>
    <property type="match status" value="1"/>
</dbReference>
<dbReference type="Proteomes" id="UP001151760">
    <property type="component" value="Unassembled WGS sequence"/>
</dbReference>
<feature type="compositionally biased region" description="Acidic residues" evidence="1">
    <location>
        <begin position="262"/>
        <end position="273"/>
    </location>
</feature>